<evidence type="ECO:0000256" key="1">
    <source>
        <dbReference type="ARBA" id="ARBA00006817"/>
    </source>
</evidence>
<accession>A0A9Q9MH03</accession>
<evidence type="ECO:0000259" key="2">
    <source>
        <dbReference type="Pfam" id="PF08327"/>
    </source>
</evidence>
<reference evidence="3" key="1">
    <citation type="submission" date="2021-04" db="EMBL/GenBank/DDBJ databases">
        <title>Dactylosporangium aurantiacum NRRL B-8018 full assembly.</title>
        <authorList>
            <person name="Hartkoorn R.C."/>
            <person name="Beaudoing E."/>
            <person name="Hot D."/>
        </authorList>
    </citation>
    <scope>NUCLEOTIDE SEQUENCE</scope>
    <source>
        <strain evidence="3">NRRL B-8018</strain>
    </source>
</reference>
<dbReference type="KEGG" id="daur:Daura_08465"/>
<sequence length="167" mass="18197">MRTSTCSLYIAADPARVWRAITEPAFTRRFYLGLAVESQWTPGAPIVYRAAAGPVPDVLHGDIVHVEEGRLLVHNLYTGIGVAQEVHCWLTWELTPTEPGLCRVALTCDDVDRDPDPERDETWSRILSGLKTVLESVLQDGLEDGLGDGLEDGLGDGLEGGRFIPGS</sequence>
<dbReference type="Pfam" id="PF08327">
    <property type="entry name" value="AHSA1"/>
    <property type="match status" value="1"/>
</dbReference>
<feature type="domain" description="Activator of Hsp90 ATPase homologue 1/2-like C-terminal" evidence="2">
    <location>
        <begin position="12"/>
        <end position="135"/>
    </location>
</feature>
<dbReference type="EMBL" id="CP073767">
    <property type="protein sequence ID" value="UWZ56199.1"/>
    <property type="molecule type" value="Genomic_DNA"/>
</dbReference>
<dbReference type="OrthoDB" id="3779334at2"/>
<keyword evidence="4" id="KW-1185">Reference proteome</keyword>
<evidence type="ECO:0000313" key="3">
    <source>
        <dbReference type="EMBL" id="UWZ56199.1"/>
    </source>
</evidence>
<dbReference type="AlphaFoldDB" id="A0A9Q9MH03"/>
<evidence type="ECO:0000313" key="4">
    <source>
        <dbReference type="Proteomes" id="UP001058003"/>
    </source>
</evidence>
<dbReference type="SUPFAM" id="SSF55961">
    <property type="entry name" value="Bet v1-like"/>
    <property type="match status" value="1"/>
</dbReference>
<protein>
    <submittedName>
        <fullName evidence="3">SRPBCC domain-containing protein</fullName>
    </submittedName>
</protein>
<proteinExistence type="inferred from homology"/>
<dbReference type="InterPro" id="IPR023393">
    <property type="entry name" value="START-like_dom_sf"/>
</dbReference>
<organism evidence="3 4">
    <name type="scientific">Dactylosporangium aurantiacum</name>
    <dbReference type="NCBI Taxonomy" id="35754"/>
    <lineage>
        <taxon>Bacteria</taxon>
        <taxon>Bacillati</taxon>
        <taxon>Actinomycetota</taxon>
        <taxon>Actinomycetes</taxon>
        <taxon>Micromonosporales</taxon>
        <taxon>Micromonosporaceae</taxon>
        <taxon>Dactylosporangium</taxon>
    </lineage>
</organism>
<dbReference type="InterPro" id="IPR013538">
    <property type="entry name" value="ASHA1/2-like_C"/>
</dbReference>
<dbReference type="RefSeq" id="WP_033357939.1">
    <property type="nucleotide sequence ID" value="NZ_CP073767.1"/>
</dbReference>
<name>A0A9Q9MH03_9ACTN</name>
<comment type="similarity">
    <text evidence="1">Belongs to the AHA1 family.</text>
</comment>
<dbReference type="Gene3D" id="3.30.530.20">
    <property type="match status" value="1"/>
</dbReference>
<gene>
    <name evidence="3" type="ORF">Daura_08465</name>
</gene>
<dbReference type="Proteomes" id="UP001058003">
    <property type="component" value="Chromosome"/>
</dbReference>